<dbReference type="InterPro" id="IPR002575">
    <property type="entry name" value="Aminoglycoside_PTrfase"/>
</dbReference>
<dbReference type="Proteomes" id="UP000813427">
    <property type="component" value="Unassembled WGS sequence"/>
</dbReference>
<sequence>MTKGEYTDSSICSTARENFVIYSQSSFFREDRSAALPSPTEIKALNEASGDVRAKNLDRPAPVKFPIFGVGSQVWNRRDHCRDRDAGPCPRDLRVRKDGDQRFLYMALIEGDSLQARFHALSETERQAICKELRSMVNAWRTLKQSKDFQYSVIARPGRAGPYLGANSVRKFHDACGIEIEEDIPICFTHNDLCPPNILISKGPAPKVMGIIDWEQAGWYPSYWEYCKARRVSIIDENFGHAHQEEWTSNYLPLIFDDVDEERVYHPWLYFTLSCI</sequence>
<dbReference type="PANTHER" id="PTHR21310">
    <property type="entry name" value="AMINOGLYCOSIDE PHOSPHOTRANSFERASE-RELATED-RELATED"/>
    <property type="match status" value="1"/>
</dbReference>
<dbReference type="Pfam" id="PF01636">
    <property type="entry name" value="APH"/>
    <property type="match status" value="1"/>
</dbReference>
<dbReference type="EMBL" id="JAGPXF010000008">
    <property type="protein sequence ID" value="KAH7233133.1"/>
    <property type="molecule type" value="Genomic_DNA"/>
</dbReference>
<keyword evidence="3" id="KW-1185">Reference proteome</keyword>
<dbReference type="SUPFAM" id="SSF56112">
    <property type="entry name" value="Protein kinase-like (PK-like)"/>
    <property type="match status" value="1"/>
</dbReference>
<evidence type="ECO:0000259" key="1">
    <source>
        <dbReference type="Pfam" id="PF01636"/>
    </source>
</evidence>
<protein>
    <submittedName>
        <fullName evidence="2">Kinase-like domain-containing protein</fullName>
    </submittedName>
</protein>
<keyword evidence="2" id="KW-0808">Transferase</keyword>
<dbReference type="OrthoDB" id="5404599at2759"/>
<comment type="caution">
    <text evidence="2">The sequence shown here is derived from an EMBL/GenBank/DDBJ whole genome shotgun (WGS) entry which is preliminary data.</text>
</comment>
<dbReference type="GO" id="GO:0016301">
    <property type="term" value="F:kinase activity"/>
    <property type="evidence" value="ECO:0007669"/>
    <property type="project" value="UniProtKB-KW"/>
</dbReference>
<feature type="domain" description="Aminoglycoside phosphotransferase" evidence="1">
    <location>
        <begin position="80"/>
        <end position="230"/>
    </location>
</feature>
<dbReference type="AlphaFoldDB" id="A0A8K0W722"/>
<dbReference type="Gene3D" id="3.90.1200.10">
    <property type="match status" value="1"/>
</dbReference>
<dbReference type="PANTHER" id="PTHR21310:SF54">
    <property type="entry name" value="AMINOGLYCOSIDE PHOSPHOTRANSFERASE DOMAIN-CONTAINING PROTEIN"/>
    <property type="match status" value="1"/>
</dbReference>
<keyword evidence="2" id="KW-0418">Kinase</keyword>
<reference evidence="2" key="1">
    <citation type="journal article" date="2021" name="Nat. Commun.">
        <title>Genetic determinants of endophytism in the Arabidopsis root mycobiome.</title>
        <authorList>
            <person name="Mesny F."/>
            <person name="Miyauchi S."/>
            <person name="Thiergart T."/>
            <person name="Pickel B."/>
            <person name="Atanasova L."/>
            <person name="Karlsson M."/>
            <person name="Huettel B."/>
            <person name="Barry K.W."/>
            <person name="Haridas S."/>
            <person name="Chen C."/>
            <person name="Bauer D."/>
            <person name="Andreopoulos W."/>
            <person name="Pangilinan J."/>
            <person name="LaButti K."/>
            <person name="Riley R."/>
            <person name="Lipzen A."/>
            <person name="Clum A."/>
            <person name="Drula E."/>
            <person name="Henrissat B."/>
            <person name="Kohler A."/>
            <person name="Grigoriev I.V."/>
            <person name="Martin F.M."/>
            <person name="Hacquard S."/>
        </authorList>
    </citation>
    <scope>NUCLEOTIDE SEQUENCE</scope>
    <source>
        <strain evidence="2">MPI-SDFR-AT-0068</strain>
    </source>
</reference>
<accession>A0A8K0W722</accession>
<evidence type="ECO:0000313" key="3">
    <source>
        <dbReference type="Proteomes" id="UP000813427"/>
    </source>
</evidence>
<proteinExistence type="predicted"/>
<name>A0A8K0W722_9HYPO</name>
<dbReference type="InterPro" id="IPR051678">
    <property type="entry name" value="AGP_Transferase"/>
</dbReference>
<organism evidence="2 3">
    <name type="scientific">Fusarium tricinctum</name>
    <dbReference type="NCBI Taxonomy" id="61284"/>
    <lineage>
        <taxon>Eukaryota</taxon>
        <taxon>Fungi</taxon>
        <taxon>Dikarya</taxon>
        <taxon>Ascomycota</taxon>
        <taxon>Pezizomycotina</taxon>
        <taxon>Sordariomycetes</taxon>
        <taxon>Hypocreomycetidae</taxon>
        <taxon>Hypocreales</taxon>
        <taxon>Nectriaceae</taxon>
        <taxon>Fusarium</taxon>
        <taxon>Fusarium tricinctum species complex</taxon>
    </lineage>
</organism>
<evidence type="ECO:0000313" key="2">
    <source>
        <dbReference type="EMBL" id="KAH7233133.1"/>
    </source>
</evidence>
<gene>
    <name evidence="2" type="ORF">BKA59DRAFT_534962</name>
</gene>
<dbReference type="InterPro" id="IPR011009">
    <property type="entry name" value="Kinase-like_dom_sf"/>
</dbReference>